<evidence type="ECO:0000256" key="1">
    <source>
        <dbReference type="SAM" id="Phobius"/>
    </source>
</evidence>
<dbReference type="Pfam" id="PF24686">
    <property type="entry name" value="FLQE3_permease"/>
    <property type="match status" value="1"/>
</dbReference>
<protein>
    <submittedName>
        <fullName evidence="2">Fluoroquinolone transport system permease protein</fullName>
    </submittedName>
</protein>
<dbReference type="EMBL" id="JACCFS010000001">
    <property type="protein sequence ID" value="NYJ32431.1"/>
    <property type="molecule type" value="Genomic_DNA"/>
</dbReference>
<sequence length="250" mass="27389">MTGHADFPATPPAPTMAGFGSALRLELRLQWRYGFLYAAAFSAALWLVVLFPIPDAYRDVVAPLVLFGDLTIVAFFFIAGALFFEKNERTLFAVVVSPLRFGIYLSAKLLTLTLLSVVLSFAIVLPVHGFGFSVLPMLTGVLVTAVLLLLLSFVTAVPYSSITDWLMPSTFWLGLVNVPLLHYAGLWEHPVVYLIPTQGSLILLGSAFGRLDPAPWEYAYAVGYQLVWIGALALLARRLFDRYVVAGEGT</sequence>
<feature type="transmembrane region" description="Helical" evidence="1">
    <location>
        <begin position="60"/>
        <end position="83"/>
    </location>
</feature>
<feature type="transmembrane region" description="Helical" evidence="1">
    <location>
        <begin position="103"/>
        <end position="125"/>
    </location>
</feature>
<keyword evidence="1" id="KW-0472">Membrane</keyword>
<dbReference type="AlphaFoldDB" id="A0A7Z0J803"/>
<reference evidence="2 3" key="1">
    <citation type="submission" date="2020-07" db="EMBL/GenBank/DDBJ databases">
        <title>Sequencing the genomes of 1000 actinobacteria strains.</title>
        <authorList>
            <person name="Klenk H.-P."/>
        </authorList>
    </citation>
    <scope>NUCLEOTIDE SEQUENCE [LARGE SCALE GENOMIC DNA]</scope>
    <source>
        <strain evidence="2 3">DSM 44442</strain>
    </source>
</reference>
<gene>
    <name evidence="2" type="ORF">HNR10_000312</name>
</gene>
<keyword evidence="1" id="KW-1133">Transmembrane helix</keyword>
<evidence type="ECO:0000313" key="3">
    <source>
        <dbReference type="Proteomes" id="UP000572051"/>
    </source>
</evidence>
<feature type="transmembrane region" description="Helical" evidence="1">
    <location>
        <begin position="165"/>
        <end position="184"/>
    </location>
</feature>
<accession>A0A7Z0J803</accession>
<feature type="transmembrane region" description="Helical" evidence="1">
    <location>
        <begin position="217"/>
        <end position="236"/>
    </location>
</feature>
<evidence type="ECO:0000313" key="2">
    <source>
        <dbReference type="EMBL" id="NYJ32431.1"/>
    </source>
</evidence>
<organism evidence="2 3">
    <name type="scientific">Nocardiopsis aegyptia</name>
    <dbReference type="NCBI Taxonomy" id="220378"/>
    <lineage>
        <taxon>Bacteria</taxon>
        <taxon>Bacillati</taxon>
        <taxon>Actinomycetota</taxon>
        <taxon>Actinomycetes</taxon>
        <taxon>Streptosporangiales</taxon>
        <taxon>Nocardiopsidaceae</taxon>
        <taxon>Nocardiopsis</taxon>
    </lineage>
</organism>
<keyword evidence="1" id="KW-0812">Transmembrane</keyword>
<dbReference type="InterPro" id="IPR056926">
    <property type="entry name" value="FLQE3_permease"/>
</dbReference>
<keyword evidence="3" id="KW-1185">Reference proteome</keyword>
<dbReference type="RefSeq" id="WP_246405998.1">
    <property type="nucleotide sequence ID" value="NZ_JACCFS010000001.1"/>
</dbReference>
<dbReference type="Proteomes" id="UP000572051">
    <property type="component" value="Unassembled WGS sequence"/>
</dbReference>
<feature type="transmembrane region" description="Helical" evidence="1">
    <location>
        <begin position="137"/>
        <end position="159"/>
    </location>
</feature>
<comment type="caution">
    <text evidence="2">The sequence shown here is derived from an EMBL/GenBank/DDBJ whole genome shotgun (WGS) entry which is preliminary data.</text>
</comment>
<feature type="transmembrane region" description="Helical" evidence="1">
    <location>
        <begin position="34"/>
        <end position="53"/>
    </location>
</feature>
<proteinExistence type="predicted"/>
<name>A0A7Z0J803_9ACTN</name>